<dbReference type="InterPro" id="IPR034907">
    <property type="entry name" value="NDK-like_dom"/>
</dbReference>
<comment type="similarity">
    <text evidence="1 2">Belongs to the NDK family.</text>
</comment>
<name>A0AA39FAS1_9HYME</name>
<dbReference type="SUPFAM" id="SSF54919">
    <property type="entry name" value="Nucleoside diphosphate kinase, NDK"/>
    <property type="match status" value="1"/>
</dbReference>
<dbReference type="AlphaFoldDB" id="A0AA39FAS1"/>
<comment type="caution">
    <text evidence="4">The sequence shown here is derived from an EMBL/GenBank/DDBJ whole genome shotgun (WGS) entry which is preliminary data.</text>
</comment>
<feature type="domain" description="Nucleoside diphosphate kinase-like" evidence="3">
    <location>
        <begin position="153"/>
        <end position="292"/>
    </location>
</feature>
<gene>
    <name evidence="4" type="ORF">PV328_004497</name>
</gene>
<dbReference type="GO" id="GO:0003341">
    <property type="term" value="P:cilium movement"/>
    <property type="evidence" value="ECO:0007669"/>
    <property type="project" value="TreeGrafter"/>
</dbReference>
<dbReference type="GO" id="GO:1902176">
    <property type="term" value="P:negative regulation of oxidative stress-induced intrinsic apoptotic signaling pathway"/>
    <property type="evidence" value="ECO:0007669"/>
    <property type="project" value="TreeGrafter"/>
</dbReference>
<dbReference type="InterPro" id="IPR007858">
    <property type="entry name" value="Dpy-30_motif"/>
</dbReference>
<dbReference type="PROSITE" id="PS51374">
    <property type="entry name" value="NDPK_LIKE"/>
    <property type="match status" value="1"/>
</dbReference>
<sequence length="346" mass="40049">MDDCKEIKSFADKSNMKIIGKNTTTINDSCSMNQSSIRDFTDENFVVKSLINWTPLGKKCPIHLVDNRNFYIPEENISEFSLDYSSGDSSETYQSVIKHNVACGFDGDEEFHDEYDDDIDEDIDSAVSENKWRDESEHVDQISEIHNKNKSDIEYTLAIIYPDTIKYQMFIEQIIIDEGFEICRKQILQMTPEQTSEFFIDKYGKLQFPRLIACVSSSPIVVFVIAKYQAINDWLQLIGPEEVGKAKLYYPNSIRAKYGNDEQFENAIHGSCSYAAAKREIRFFFPDFILEPILTGNKMEQYLWNTINHVLQKGIALCCKIKPEDPLLWLADWLLKNNLNKPRSKE</sequence>
<reference evidence="4" key="1">
    <citation type="journal article" date="2023" name="bioRxiv">
        <title>Scaffold-level genome assemblies of two parasitoid biocontrol wasps reveal the parthenogenesis mechanism and an associated novel virus.</title>
        <authorList>
            <person name="Inwood S."/>
            <person name="Skelly J."/>
            <person name="Guhlin J."/>
            <person name="Harrop T."/>
            <person name="Goldson S."/>
            <person name="Dearden P."/>
        </authorList>
    </citation>
    <scope>NUCLEOTIDE SEQUENCE</scope>
    <source>
        <strain evidence="4">Irish</strain>
        <tissue evidence="4">Whole body</tissue>
    </source>
</reference>
<dbReference type="SMART" id="SM00562">
    <property type="entry name" value="NDK"/>
    <property type="match status" value="1"/>
</dbReference>
<evidence type="ECO:0000313" key="5">
    <source>
        <dbReference type="Proteomes" id="UP001168990"/>
    </source>
</evidence>
<organism evidence="4 5">
    <name type="scientific">Microctonus aethiopoides</name>
    <dbReference type="NCBI Taxonomy" id="144406"/>
    <lineage>
        <taxon>Eukaryota</taxon>
        <taxon>Metazoa</taxon>
        <taxon>Ecdysozoa</taxon>
        <taxon>Arthropoda</taxon>
        <taxon>Hexapoda</taxon>
        <taxon>Insecta</taxon>
        <taxon>Pterygota</taxon>
        <taxon>Neoptera</taxon>
        <taxon>Endopterygota</taxon>
        <taxon>Hymenoptera</taxon>
        <taxon>Apocrita</taxon>
        <taxon>Ichneumonoidea</taxon>
        <taxon>Braconidae</taxon>
        <taxon>Euphorinae</taxon>
        <taxon>Microctonus</taxon>
    </lineage>
</organism>
<reference evidence="4" key="2">
    <citation type="submission" date="2023-03" db="EMBL/GenBank/DDBJ databases">
        <authorList>
            <person name="Inwood S.N."/>
            <person name="Skelly J.G."/>
            <person name="Guhlin J."/>
            <person name="Harrop T.W.R."/>
            <person name="Goldson S.G."/>
            <person name="Dearden P.K."/>
        </authorList>
    </citation>
    <scope>NUCLEOTIDE SEQUENCE</scope>
    <source>
        <strain evidence="4">Irish</strain>
        <tissue evidence="4">Whole body</tissue>
    </source>
</reference>
<evidence type="ECO:0000313" key="4">
    <source>
        <dbReference type="EMBL" id="KAK0166041.1"/>
    </source>
</evidence>
<dbReference type="EMBL" id="JAQQBS010001422">
    <property type="protein sequence ID" value="KAK0166041.1"/>
    <property type="molecule type" value="Genomic_DNA"/>
</dbReference>
<dbReference type="Pfam" id="PF05186">
    <property type="entry name" value="Dpy-30"/>
    <property type="match status" value="1"/>
</dbReference>
<evidence type="ECO:0000259" key="3">
    <source>
        <dbReference type="SMART" id="SM00562"/>
    </source>
</evidence>
<dbReference type="PANTHER" id="PTHR46161:SF1">
    <property type="entry name" value="NUCLEOSIDE DIPHOSPHATE KINASE HOMOLOG 5"/>
    <property type="match status" value="1"/>
</dbReference>
<dbReference type="Pfam" id="PF00334">
    <property type="entry name" value="NDK"/>
    <property type="match status" value="1"/>
</dbReference>
<accession>A0AA39FAS1</accession>
<protein>
    <recommendedName>
        <fullName evidence="3">Nucleoside diphosphate kinase-like domain-containing protein</fullName>
    </recommendedName>
</protein>
<dbReference type="Gene3D" id="3.30.70.141">
    <property type="entry name" value="Nucleoside diphosphate kinase-like domain"/>
    <property type="match status" value="1"/>
</dbReference>
<dbReference type="Gene3D" id="1.20.890.10">
    <property type="entry name" value="cAMP-dependent protein kinase regulatory subunit, dimerization-anchoring domain"/>
    <property type="match status" value="1"/>
</dbReference>
<evidence type="ECO:0000256" key="2">
    <source>
        <dbReference type="PROSITE-ProRule" id="PRU00706"/>
    </source>
</evidence>
<keyword evidence="5" id="KW-1185">Reference proteome</keyword>
<dbReference type="Proteomes" id="UP001168990">
    <property type="component" value="Unassembled WGS sequence"/>
</dbReference>
<dbReference type="GO" id="GO:0005929">
    <property type="term" value="C:cilium"/>
    <property type="evidence" value="ECO:0007669"/>
    <property type="project" value="TreeGrafter"/>
</dbReference>
<dbReference type="InterPro" id="IPR036850">
    <property type="entry name" value="NDK-like_dom_sf"/>
</dbReference>
<dbReference type="CDD" id="cd22970">
    <property type="entry name" value="DD_NDKH5-like"/>
    <property type="match status" value="1"/>
</dbReference>
<dbReference type="PANTHER" id="PTHR46161">
    <property type="entry name" value="NUCLEOSIDE DIPHOSPHATE KINASE"/>
    <property type="match status" value="1"/>
</dbReference>
<comment type="caution">
    <text evidence="2">Lacks conserved residue(s) required for the propagation of feature annotation.</text>
</comment>
<proteinExistence type="inferred from homology"/>
<evidence type="ECO:0000256" key="1">
    <source>
        <dbReference type="ARBA" id="ARBA00008142"/>
    </source>
</evidence>